<keyword evidence="3" id="KW-0804">Transcription</keyword>
<dbReference type="InterPro" id="IPR036388">
    <property type="entry name" value="WH-like_DNA-bd_sf"/>
</dbReference>
<dbReference type="PANTHER" id="PTHR44688:SF16">
    <property type="entry name" value="DNA-BINDING TRANSCRIPTIONAL ACTIVATOR DEVR_DOSR"/>
    <property type="match status" value="1"/>
</dbReference>
<keyword evidence="6" id="KW-1185">Reference proteome</keyword>
<evidence type="ECO:0000313" key="6">
    <source>
        <dbReference type="Proteomes" id="UP000435802"/>
    </source>
</evidence>
<dbReference type="InterPro" id="IPR016032">
    <property type="entry name" value="Sig_transdc_resp-reg_C-effctor"/>
</dbReference>
<dbReference type="GO" id="GO:0003677">
    <property type="term" value="F:DNA binding"/>
    <property type="evidence" value="ECO:0007669"/>
    <property type="project" value="UniProtKB-KW"/>
</dbReference>
<dbReference type="PROSITE" id="PS00622">
    <property type="entry name" value="HTH_LUXR_1"/>
    <property type="match status" value="1"/>
</dbReference>
<keyword evidence="1" id="KW-0805">Transcription regulation</keyword>
<dbReference type="SUPFAM" id="SSF46894">
    <property type="entry name" value="C-terminal effector domain of the bipartite response regulators"/>
    <property type="match status" value="1"/>
</dbReference>
<sequence length="241" mass="26378">MAPERQSKCDAFSATPSRTDVVRTILVVGPSECTCERLEAFPEEFPQTVVLHVPDIEAACKPFANPVGLILIDSALLPAAEAAAFVLRRMHPDAQIALTHPTVSGIGKLSRADGGPRVYRSLLPMDLAIHIWLAVVRLMLSGGEYFPLSPATLTTTRHRGVRGKQGFYSADDNPIKLTAREMEILEKAAQGMQNKLIAAEFNLSENTVKVHLHNIISKLGVHNRTEAAAKYHQLLSANQER</sequence>
<reference evidence="5 6" key="1">
    <citation type="submission" date="2019-12" db="EMBL/GenBank/DDBJ databases">
        <title>Shinella kummerowiae sp. nov., a symbiotic bacterium isolated from root nodules of the herbal legume Kummerowia stipulacea.</title>
        <authorList>
            <person name="Gao J."/>
        </authorList>
    </citation>
    <scope>NUCLEOTIDE SEQUENCE [LARGE SCALE GENOMIC DNA]</scope>
    <source>
        <strain evidence="5 6">CCBAU 25048</strain>
    </source>
</reference>
<dbReference type="AlphaFoldDB" id="A0A6N8SCB4"/>
<dbReference type="SMART" id="SM00421">
    <property type="entry name" value="HTH_LUXR"/>
    <property type="match status" value="1"/>
</dbReference>
<evidence type="ECO:0000313" key="5">
    <source>
        <dbReference type="EMBL" id="MXN46311.1"/>
    </source>
</evidence>
<evidence type="ECO:0000259" key="4">
    <source>
        <dbReference type="PROSITE" id="PS50043"/>
    </source>
</evidence>
<dbReference type="PRINTS" id="PR00038">
    <property type="entry name" value="HTHLUXR"/>
</dbReference>
<keyword evidence="2 5" id="KW-0238">DNA-binding</keyword>
<dbReference type="OrthoDB" id="9810375at2"/>
<dbReference type="Gene3D" id="1.10.10.10">
    <property type="entry name" value="Winged helix-like DNA-binding domain superfamily/Winged helix DNA-binding domain"/>
    <property type="match status" value="1"/>
</dbReference>
<evidence type="ECO:0000256" key="3">
    <source>
        <dbReference type="ARBA" id="ARBA00023163"/>
    </source>
</evidence>
<dbReference type="EMBL" id="WUMK01000005">
    <property type="protein sequence ID" value="MXN46311.1"/>
    <property type="molecule type" value="Genomic_DNA"/>
</dbReference>
<accession>A0A6N8SCB4</accession>
<evidence type="ECO:0000256" key="1">
    <source>
        <dbReference type="ARBA" id="ARBA00023015"/>
    </source>
</evidence>
<comment type="caution">
    <text evidence="5">The sequence shown here is derived from an EMBL/GenBank/DDBJ whole genome shotgun (WGS) entry which is preliminary data.</text>
</comment>
<feature type="domain" description="HTH luxR-type" evidence="4">
    <location>
        <begin position="170"/>
        <end position="235"/>
    </location>
</feature>
<gene>
    <name evidence="5" type="ORF">GR138_14035</name>
</gene>
<dbReference type="Pfam" id="PF00196">
    <property type="entry name" value="GerE"/>
    <property type="match status" value="1"/>
</dbReference>
<dbReference type="InterPro" id="IPR000792">
    <property type="entry name" value="Tscrpt_reg_LuxR_C"/>
</dbReference>
<evidence type="ECO:0000256" key="2">
    <source>
        <dbReference type="ARBA" id="ARBA00023125"/>
    </source>
</evidence>
<dbReference type="GO" id="GO:0006355">
    <property type="term" value="P:regulation of DNA-templated transcription"/>
    <property type="evidence" value="ECO:0007669"/>
    <property type="project" value="InterPro"/>
</dbReference>
<dbReference type="PROSITE" id="PS50043">
    <property type="entry name" value="HTH_LUXR_2"/>
    <property type="match status" value="1"/>
</dbReference>
<protein>
    <submittedName>
        <fullName evidence="5">DNA-binding response regulator</fullName>
    </submittedName>
</protein>
<name>A0A6N8SCB4_9HYPH</name>
<organism evidence="5 6">
    <name type="scientific">Shinella kummerowiae</name>
    <dbReference type="NCBI Taxonomy" id="417745"/>
    <lineage>
        <taxon>Bacteria</taxon>
        <taxon>Pseudomonadati</taxon>
        <taxon>Pseudomonadota</taxon>
        <taxon>Alphaproteobacteria</taxon>
        <taxon>Hyphomicrobiales</taxon>
        <taxon>Rhizobiaceae</taxon>
        <taxon>Shinella</taxon>
    </lineage>
</organism>
<dbReference type="RefSeq" id="WP_160859854.1">
    <property type="nucleotide sequence ID" value="NZ_WUMK01000005.1"/>
</dbReference>
<proteinExistence type="predicted"/>
<dbReference type="Proteomes" id="UP000435802">
    <property type="component" value="Unassembled WGS sequence"/>
</dbReference>
<dbReference type="CDD" id="cd06170">
    <property type="entry name" value="LuxR_C_like"/>
    <property type="match status" value="1"/>
</dbReference>
<dbReference type="PANTHER" id="PTHR44688">
    <property type="entry name" value="DNA-BINDING TRANSCRIPTIONAL ACTIVATOR DEVR_DOSR"/>
    <property type="match status" value="1"/>
</dbReference>